<feature type="signal peptide" evidence="1">
    <location>
        <begin position="1"/>
        <end position="20"/>
    </location>
</feature>
<name>A0A449AZ88_9BACT</name>
<gene>
    <name evidence="2" type="ORF">NCTC10186_00256</name>
</gene>
<keyword evidence="1" id="KW-0732">Signal</keyword>
<sequence length="714" mass="83690">MKRKNKWIKLTTLLTFGALAPLNLTSCFDFDDVIIKEEKRESHKIENQEKIKVPDSANSNLNVELQNLNFPNLEVTTNSGEFKQNIYTYQKTNKATEGLLMPIVDEREQPTNYNLNLLPIRKSEFSSLELSNEDLAKLNQVGELPKLITDSKTKQRFYQYQDPYTGIIFRDYEFLVPDSEQKDFLFGPQGLQILAQEFKRKVPFGPEVYDLQAININAPLGLSKNFHGLYTQEIKTIYINGDEYKNTNASLYDKVALLMPTIFHEYMHHWASSYVSVAPKFNGMNEQSLVNKIEPSVLKPFPVIYQPDPLSENGNIETWNRDFANNFIKLLNYDFNKKVVLPENLFELFEISEQDQTKFIFENFTLAQLWKIANFETKPQFNEKELNNRYYIDALKNYSNKLNDIFYYYSMTELVPREYTKYAYESYYNINERRTNLITNGQNYLVSSWFGSYSFSNTNKIVTSFNPSSNNIDWSRTYLNGLSNPNRAGNFIQNATYYPNNIFEIRDFKYQNPDNEIQNLEETRSKNRSVEFYQTFLKAMGYGRTISNFSKVQNSQNHETFRFSGYLPNKTYSGFALKNQSGKIYKTIGLKYNSIFNFFGHYDFDQGARLFNQQNNDPTNERLTQINNRLYPKNKYFSYTTNDFFDVVDESVIYLWKDLNNDGKAQENELDKQTPITLPQARFASSIRQHQNGSDLVALYNEQKPSEVIIHHVE</sequence>
<evidence type="ECO:0000313" key="2">
    <source>
        <dbReference type="EMBL" id="VEU72785.1"/>
    </source>
</evidence>
<dbReference type="NCBIfam" id="NF045830">
    <property type="entry name" value="MYPU_1760_HExxH"/>
    <property type="match status" value="1"/>
</dbReference>
<evidence type="ECO:0000313" key="3">
    <source>
        <dbReference type="Proteomes" id="UP000289862"/>
    </source>
</evidence>
<feature type="chain" id="PRO_5019529060" description="Lipoprotein" evidence="1">
    <location>
        <begin position="21"/>
        <end position="714"/>
    </location>
</feature>
<evidence type="ECO:0000256" key="1">
    <source>
        <dbReference type="SAM" id="SignalP"/>
    </source>
</evidence>
<evidence type="ECO:0008006" key="4">
    <source>
        <dbReference type="Google" id="ProtNLM"/>
    </source>
</evidence>
<dbReference type="RefSeq" id="WP_119571822.1">
    <property type="nucleotide sequence ID" value="NZ_LR215031.1"/>
</dbReference>
<organism evidence="2 3">
    <name type="scientific">Mycoplasmopsis gallopavonis</name>
    <dbReference type="NCBI Taxonomy" id="76629"/>
    <lineage>
        <taxon>Bacteria</taxon>
        <taxon>Bacillati</taxon>
        <taxon>Mycoplasmatota</taxon>
        <taxon>Mycoplasmoidales</taxon>
        <taxon>Metamycoplasmataceae</taxon>
        <taxon>Mycoplasmopsis</taxon>
    </lineage>
</organism>
<dbReference type="Proteomes" id="UP000289862">
    <property type="component" value="Chromosome"/>
</dbReference>
<dbReference type="KEGG" id="mgal:NCTC10186_00256"/>
<protein>
    <recommendedName>
        <fullName evidence="4">Lipoprotein</fullName>
    </recommendedName>
</protein>
<keyword evidence="3" id="KW-1185">Reference proteome</keyword>
<reference evidence="2 3" key="1">
    <citation type="submission" date="2019-01" db="EMBL/GenBank/DDBJ databases">
        <authorList>
            <consortium name="Pathogen Informatics"/>
        </authorList>
    </citation>
    <scope>NUCLEOTIDE SEQUENCE [LARGE SCALE GENOMIC DNA]</scope>
    <source>
        <strain evidence="2 3">NCTC10186</strain>
    </source>
</reference>
<accession>A0A449AZ88</accession>
<dbReference type="EMBL" id="LR215031">
    <property type="protein sequence ID" value="VEU72785.1"/>
    <property type="molecule type" value="Genomic_DNA"/>
</dbReference>
<proteinExistence type="predicted"/>
<dbReference type="InterPro" id="IPR054786">
    <property type="entry name" value="MYPU_1760-like"/>
</dbReference>
<dbReference type="OrthoDB" id="393673at2"/>
<dbReference type="AlphaFoldDB" id="A0A449AZ88"/>